<sequence length="318" mass="36134">MSESVLGKRKNPPKPTLCQTCHASLPKYTCPRCSHASCSLPCSKKHKEETDCSGLRNKAEYVGMNEYGYGEMMNDYTFLEDVGRVVRGAGEGIGRGRFDMSTRERGRDKGKSMKRNVLKAELEKREITLELVPAGMERGRMNTSGWDFKTQKALLTIELVFHPTPNPLHPNDPVPAPYKMIRHRVLLDEKLSSVFPSRKIPDWVQDLIQGEIECVLRAPSGPEVYWRIDTEKELGDALKWMEFVEFPTIELYEKGSFKGRVVDPQTRIQEEEEEVKRRRVLGKVQGKERISGLVGDYGSESEEEMGLGLEYDSDVLSS</sequence>
<protein>
    <submittedName>
        <fullName evidence="10">Box C/D snoRNA accumulation</fullName>
    </submittedName>
</protein>
<evidence type="ECO:0000259" key="9">
    <source>
        <dbReference type="PROSITE" id="PS51083"/>
    </source>
</evidence>
<keyword evidence="4" id="KW-0862">Zinc</keyword>
<evidence type="ECO:0000256" key="7">
    <source>
        <dbReference type="PROSITE-ProRule" id="PRU00453"/>
    </source>
</evidence>
<keyword evidence="1" id="KW-0597">Phosphoprotein</keyword>
<dbReference type="SUPFAM" id="SSF144232">
    <property type="entry name" value="HIT/MYND zinc finger-like"/>
    <property type="match status" value="1"/>
</dbReference>
<accession>A0ABR1K249</accession>
<organism evidence="10 11">
    <name type="scientific">Marasmiellus scandens</name>
    <dbReference type="NCBI Taxonomy" id="2682957"/>
    <lineage>
        <taxon>Eukaryota</taxon>
        <taxon>Fungi</taxon>
        <taxon>Dikarya</taxon>
        <taxon>Basidiomycota</taxon>
        <taxon>Agaricomycotina</taxon>
        <taxon>Agaricomycetes</taxon>
        <taxon>Agaricomycetidae</taxon>
        <taxon>Agaricales</taxon>
        <taxon>Marasmiineae</taxon>
        <taxon>Omphalotaceae</taxon>
        <taxon>Marasmiellus</taxon>
    </lineage>
</organism>
<dbReference type="CDD" id="cd23023">
    <property type="entry name" value="zf-HIT_BCD1"/>
    <property type="match status" value="1"/>
</dbReference>
<dbReference type="Proteomes" id="UP001498398">
    <property type="component" value="Unassembled WGS sequence"/>
</dbReference>
<dbReference type="PROSITE" id="PS51083">
    <property type="entry name" value="ZF_HIT"/>
    <property type="match status" value="1"/>
</dbReference>
<dbReference type="PANTHER" id="PTHR13483">
    <property type="entry name" value="BOX C_D SNORNA PROTEIN 1-RELATED"/>
    <property type="match status" value="1"/>
</dbReference>
<evidence type="ECO:0000256" key="6">
    <source>
        <dbReference type="ARBA" id="ARBA00049654"/>
    </source>
</evidence>
<gene>
    <name evidence="10" type="primary">BCD1</name>
    <name evidence="10" type="ORF">VKT23_002348</name>
</gene>
<evidence type="ECO:0000256" key="5">
    <source>
        <dbReference type="ARBA" id="ARBA00049598"/>
    </source>
</evidence>
<feature type="domain" description="HIT-type" evidence="9">
    <location>
        <begin position="18"/>
        <end position="52"/>
    </location>
</feature>
<dbReference type="EMBL" id="JBANRG010000002">
    <property type="protein sequence ID" value="KAK7470933.1"/>
    <property type="molecule type" value="Genomic_DNA"/>
</dbReference>
<evidence type="ECO:0000256" key="2">
    <source>
        <dbReference type="ARBA" id="ARBA00022723"/>
    </source>
</evidence>
<comment type="function">
    <text evidence="5">Required for box C/D snoRNAs accumulation involved in snoRNA processing, snoRNA transport to the nucleolus and ribosome biogenesis.</text>
</comment>
<dbReference type="InterPro" id="IPR051639">
    <property type="entry name" value="BCD1"/>
</dbReference>
<dbReference type="Pfam" id="PF25790">
    <property type="entry name" value="BCD1"/>
    <property type="match status" value="1"/>
</dbReference>
<comment type="caution">
    <text evidence="10">The sequence shown here is derived from an EMBL/GenBank/DDBJ whole genome shotgun (WGS) entry which is preliminary data.</text>
</comment>
<keyword evidence="2" id="KW-0479">Metal-binding</keyword>
<dbReference type="Pfam" id="PF04438">
    <property type="entry name" value="zf-HIT"/>
    <property type="match status" value="1"/>
</dbReference>
<dbReference type="InterPro" id="IPR007529">
    <property type="entry name" value="Znf_HIT"/>
</dbReference>
<reference evidence="10 11" key="1">
    <citation type="submission" date="2024-01" db="EMBL/GenBank/DDBJ databases">
        <title>A draft genome for the cacao thread blight pathogen Marasmiellus scandens.</title>
        <authorList>
            <person name="Baruah I.K."/>
            <person name="Leung J."/>
            <person name="Bukari Y."/>
            <person name="Amoako-Attah I."/>
            <person name="Meinhardt L.W."/>
            <person name="Bailey B.A."/>
            <person name="Cohen S.P."/>
        </authorList>
    </citation>
    <scope>NUCLEOTIDE SEQUENCE [LARGE SCALE GENOMIC DNA]</scope>
    <source>
        <strain evidence="10 11">GH-19</strain>
    </source>
</reference>
<dbReference type="InterPro" id="IPR057721">
    <property type="entry name" value="BCD1_alpha/beta"/>
</dbReference>
<name>A0ABR1K249_9AGAR</name>
<proteinExistence type="inferred from homology"/>
<evidence type="ECO:0000313" key="10">
    <source>
        <dbReference type="EMBL" id="KAK7470933.1"/>
    </source>
</evidence>
<keyword evidence="11" id="KW-1185">Reference proteome</keyword>
<evidence type="ECO:0000256" key="1">
    <source>
        <dbReference type="ARBA" id="ARBA00022553"/>
    </source>
</evidence>
<feature type="region of interest" description="Disordered" evidence="8">
    <location>
        <begin position="295"/>
        <end position="318"/>
    </location>
</feature>
<dbReference type="PANTHER" id="PTHR13483:SF3">
    <property type="entry name" value="BOX C_D SNORNA PROTEIN 1"/>
    <property type="match status" value="1"/>
</dbReference>
<evidence type="ECO:0000256" key="3">
    <source>
        <dbReference type="ARBA" id="ARBA00022771"/>
    </source>
</evidence>
<comment type="similarity">
    <text evidence="6">Belongs to the BCD1 family.</text>
</comment>
<keyword evidence="3 7" id="KW-0863">Zinc-finger</keyword>
<evidence type="ECO:0000313" key="11">
    <source>
        <dbReference type="Proteomes" id="UP001498398"/>
    </source>
</evidence>
<evidence type="ECO:0000256" key="8">
    <source>
        <dbReference type="SAM" id="MobiDB-lite"/>
    </source>
</evidence>
<evidence type="ECO:0000256" key="4">
    <source>
        <dbReference type="ARBA" id="ARBA00022833"/>
    </source>
</evidence>
<dbReference type="Gene3D" id="3.30.60.190">
    <property type="match status" value="1"/>
</dbReference>